<dbReference type="PROSITE" id="PS00108">
    <property type="entry name" value="PROTEIN_KINASE_ST"/>
    <property type="match status" value="1"/>
</dbReference>
<feature type="binding site" evidence="5">
    <location>
        <position position="33"/>
    </location>
    <ligand>
        <name>ATP</name>
        <dbReference type="ChEBI" id="CHEBI:30616"/>
    </ligand>
</feature>
<dbReference type="GO" id="GO:0004674">
    <property type="term" value="F:protein serine/threonine kinase activity"/>
    <property type="evidence" value="ECO:0007669"/>
    <property type="project" value="UniProtKB-KW"/>
</dbReference>
<dbReference type="SMART" id="SM00220">
    <property type="entry name" value="S_TKc"/>
    <property type="match status" value="1"/>
</dbReference>
<comment type="similarity">
    <text evidence="6">Belongs to the protein kinase superfamily.</text>
</comment>
<dbReference type="InterPro" id="IPR000719">
    <property type="entry name" value="Prot_kinase_dom"/>
</dbReference>
<keyword evidence="3" id="KW-0418">Kinase</keyword>
<dbReference type="GO" id="GO:0005524">
    <property type="term" value="F:ATP binding"/>
    <property type="evidence" value="ECO:0007669"/>
    <property type="project" value="UniProtKB-UniRule"/>
</dbReference>
<dbReference type="GO" id="GO:0000165">
    <property type="term" value="P:MAPK cascade"/>
    <property type="evidence" value="ECO:0007669"/>
    <property type="project" value="UniProtKB-ARBA"/>
</dbReference>
<keyword evidence="4 5" id="KW-0067">ATP-binding</keyword>
<feature type="non-terminal residue" evidence="8">
    <location>
        <position position="1"/>
    </location>
</feature>
<feature type="non-terminal residue" evidence="8">
    <location>
        <position position="256"/>
    </location>
</feature>
<dbReference type="EMBL" id="ML014132">
    <property type="protein sequence ID" value="RKP02923.1"/>
    <property type="molecule type" value="Genomic_DNA"/>
</dbReference>
<keyword evidence="1" id="KW-0808">Transferase</keyword>
<evidence type="ECO:0000256" key="6">
    <source>
        <dbReference type="RuleBase" id="RU000304"/>
    </source>
</evidence>
<evidence type="ECO:0000256" key="3">
    <source>
        <dbReference type="ARBA" id="ARBA00022777"/>
    </source>
</evidence>
<organism evidence="8 9">
    <name type="scientific">Caulochytrium protostelioides</name>
    <dbReference type="NCBI Taxonomy" id="1555241"/>
    <lineage>
        <taxon>Eukaryota</taxon>
        <taxon>Fungi</taxon>
        <taxon>Fungi incertae sedis</taxon>
        <taxon>Chytridiomycota</taxon>
        <taxon>Chytridiomycota incertae sedis</taxon>
        <taxon>Chytridiomycetes</taxon>
        <taxon>Caulochytriales</taxon>
        <taxon>Caulochytriaceae</taxon>
        <taxon>Caulochytrium</taxon>
    </lineage>
</organism>
<keyword evidence="6" id="KW-0723">Serine/threonine-protein kinase</keyword>
<dbReference type="PANTHER" id="PTHR48016:SF56">
    <property type="entry name" value="MAPKK KINASE"/>
    <property type="match status" value="1"/>
</dbReference>
<keyword evidence="2 5" id="KW-0547">Nucleotide-binding</keyword>
<keyword evidence="9" id="KW-1185">Reference proteome</keyword>
<dbReference type="Pfam" id="PF00069">
    <property type="entry name" value="Pkinase"/>
    <property type="match status" value="1"/>
</dbReference>
<dbReference type="OrthoDB" id="1668230at2759"/>
<evidence type="ECO:0000256" key="4">
    <source>
        <dbReference type="ARBA" id="ARBA00022840"/>
    </source>
</evidence>
<reference evidence="9" key="1">
    <citation type="journal article" date="2018" name="Nat. Microbiol.">
        <title>Leveraging single-cell genomics to expand the fungal tree of life.</title>
        <authorList>
            <person name="Ahrendt S.R."/>
            <person name="Quandt C.A."/>
            <person name="Ciobanu D."/>
            <person name="Clum A."/>
            <person name="Salamov A."/>
            <person name="Andreopoulos B."/>
            <person name="Cheng J.F."/>
            <person name="Woyke T."/>
            <person name="Pelin A."/>
            <person name="Henrissat B."/>
            <person name="Reynolds N.K."/>
            <person name="Benny G.L."/>
            <person name="Smith M.E."/>
            <person name="James T.Y."/>
            <person name="Grigoriev I.V."/>
        </authorList>
    </citation>
    <scope>NUCLEOTIDE SEQUENCE [LARGE SCALE GENOMIC DNA]</scope>
    <source>
        <strain evidence="9">ATCC 52028</strain>
    </source>
</reference>
<dbReference type="PROSITE" id="PS50011">
    <property type="entry name" value="PROTEIN_KINASE_DOM"/>
    <property type="match status" value="1"/>
</dbReference>
<proteinExistence type="inferred from homology"/>
<evidence type="ECO:0000313" key="9">
    <source>
        <dbReference type="Proteomes" id="UP000274922"/>
    </source>
</evidence>
<dbReference type="PROSITE" id="PS00107">
    <property type="entry name" value="PROTEIN_KINASE_ATP"/>
    <property type="match status" value="1"/>
</dbReference>
<evidence type="ECO:0000256" key="1">
    <source>
        <dbReference type="ARBA" id="ARBA00022679"/>
    </source>
</evidence>
<dbReference type="SUPFAM" id="SSF56112">
    <property type="entry name" value="Protein kinase-like (PK-like)"/>
    <property type="match status" value="1"/>
</dbReference>
<evidence type="ECO:0000259" key="7">
    <source>
        <dbReference type="PROSITE" id="PS50011"/>
    </source>
</evidence>
<dbReference type="AlphaFoldDB" id="A0A4P9XBY4"/>
<evidence type="ECO:0000256" key="2">
    <source>
        <dbReference type="ARBA" id="ARBA00022741"/>
    </source>
</evidence>
<accession>A0A4P9XBY4</accession>
<evidence type="ECO:0000256" key="5">
    <source>
        <dbReference type="PROSITE-ProRule" id="PRU10141"/>
    </source>
</evidence>
<gene>
    <name evidence="8" type="ORF">CXG81DRAFT_2718</name>
</gene>
<evidence type="ECO:0000313" key="8">
    <source>
        <dbReference type="EMBL" id="RKP02923.1"/>
    </source>
</evidence>
<feature type="domain" description="Protein kinase" evidence="7">
    <location>
        <begin position="4"/>
        <end position="256"/>
    </location>
</feature>
<dbReference type="InterPro" id="IPR050538">
    <property type="entry name" value="MAP_kinase_kinase_kinase"/>
</dbReference>
<dbReference type="PANTHER" id="PTHR48016">
    <property type="entry name" value="MAP KINASE KINASE KINASE SSK2-RELATED-RELATED"/>
    <property type="match status" value="1"/>
</dbReference>
<dbReference type="InterPro" id="IPR011009">
    <property type="entry name" value="Kinase-like_dom_sf"/>
</dbReference>
<name>A0A4P9XBY4_9FUNG</name>
<dbReference type="Proteomes" id="UP000274922">
    <property type="component" value="Unassembled WGS sequence"/>
</dbReference>
<protein>
    <recommendedName>
        <fullName evidence="7">Protein kinase domain-containing protein</fullName>
    </recommendedName>
</protein>
<sequence length="256" mass="27481">PPLWYQGDCIGRGAFARVYLGLDLENWDLIAVKQVRHTLATSTTTCGWCACDLRDISHSTLRTEIGLLLSLSHPHIVRCFGYQVTAEQTSIFMEYVPGGSVASVLARLGPFPLAVAKDVTAQLLDALAYLHARGVVHRDVKAANVLLDINGTVKLSDFGESRRLRVLPLSSSAASAASSPPGSAVPPLHAASRPLTTTAPSVIGYDFGVDVWGVGCVLLEMMSAQRPWPSCSTEMQAFYQLGLGRVPPLPRTPQAD</sequence>
<dbReference type="Gene3D" id="1.10.510.10">
    <property type="entry name" value="Transferase(Phosphotransferase) domain 1"/>
    <property type="match status" value="1"/>
</dbReference>
<dbReference type="InterPro" id="IPR017441">
    <property type="entry name" value="Protein_kinase_ATP_BS"/>
</dbReference>
<dbReference type="STRING" id="1555241.A0A4P9XBY4"/>
<dbReference type="InterPro" id="IPR008271">
    <property type="entry name" value="Ser/Thr_kinase_AS"/>
</dbReference>